<comment type="catalytic activity">
    <reaction evidence="11">
        <text>mycophenolic acid O-acyl-beta-D-glucuronide + H2O = mycophenolate + D-glucuronate + H(+)</text>
        <dbReference type="Rhea" id="RHEA:34179"/>
        <dbReference type="ChEBI" id="CHEBI:15377"/>
        <dbReference type="ChEBI" id="CHEBI:15378"/>
        <dbReference type="ChEBI" id="CHEBI:58720"/>
        <dbReference type="ChEBI" id="CHEBI:62932"/>
        <dbReference type="ChEBI" id="CHEBI:66982"/>
        <dbReference type="EC" id="3.1.1.93"/>
    </reaction>
    <physiologicalReaction direction="left-to-right" evidence="11">
        <dbReference type="Rhea" id="RHEA:34180"/>
    </physiologicalReaction>
</comment>
<protein>
    <recommendedName>
        <fullName evidence="5">Palmitoyl-protein thioesterase ABHD10, mitochondrial</fullName>
        <ecNumber evidence="4">3.1.1.93</ecNumber>
        <ecNumber evidence="1">3.1.2.22</ecNumber>
    </recommendedName>
    <alternativeName>
        <fullName evidence="7">Acyl-protein thioesterase ABHD10</fullName>
    </alternativeName>
    <alternativeName>
        <fullName evidence="8">Alpha/beta hydrolase domain-containing protein 10</fullName>
    </alternativeName>
    <alternativeName>
        <fullName evidence="6">Mycophenolic acid acyl-glucuronide esterase, mitochondrial</fullName>
    </alternativeName>
</protein>
<evidence type="ECO:0000256" key="8">
    <source>
        <dbReference type="ARBA" id="ARBA00042704"/>
    </source>
</evidence>
<evidence type="ECO:0000256" key="6">
    <source>
        <dbReference type="ARBA" id="ARBA00041520"/>
    </source>
</evidence>
<keyword evidence="14" id="KW-1185">Reference proteome</keyword>
<dbReference type="InterPro" id="IPR000073">
    <property type="entry name" value="AB_hydrolase_1"/>
</dbReference>
<evidence type="ECO:0000256" key="4">
    <source>
        <dbReference type="ARBA" id="ARBA00039132"/>
    </source>
</evidence>
<evidence type="ECO:0000259" key="12">
    <source>
        <dbReference type="Pfam" id="PF12697"/>
    </source>
</evidence>
<evidence type="ECO:0000256" key="7">
    <source>
        <dbReference type="ARBA" id="ARBA00042645"/>
    </source>
</evidence>
<evidence type="ECO:0000256" key="2">
    <source>
        <dbReference type="ARBA" id="ARBA00022801"/>
    </source>
</evidence>
<evidence type="ECO:0000256" key="10">
    <source>
        <dbReference type="ARBA" id="ARBA00047409"/>
    </source>
</evidence>
<feature type="non-terminal residue" evidence="13">
    <location>
        <position position="70"/>
    </location>
</feature>
<feature type="domain" description="AB hydrolase-1" evidence="12">
    <location>
        <begin position="7"/>
        <end position="69"/>
    </location>
</feature>
<comment type="function">
    <text evidence="9">Acts as an acyl-protein thioesterase that hydrolyzes fatty acids from acylated residues in proteins. Regulates the mitochondrial S-depalmitoylation of the nucleophilic active site residue of peroxiredoxin-5/PRDX5, a key antioxidant protein, therefore modulating mitochondrial antioxidant ability. Also catalyzes the deglucuronidation of mycophenolic acid acyl-glucuronide, an active metabolite of the immunosuppressant drug mycophenolate.</text>
</comment>
<organism evidence="13 14">
    <name type="scientific">Streptomyces brasiliscabiei</name>
    <dbReference type="NCBI Taxonomy" id="2736302"/>
    <lineage>
        <taxon>Bacteria</taxon>
        <taxon>Bacillati</taxon>
        <taxon>Actinomycetota</taxon>
        <taxon>Actinomycetes</taxon>
        <taxon>Kitasatosporales</taxon>
        <taxon>Streptomycetaceae</taxon>
        <taxon>Streptomyces</taxon>
    </lineage>
</organism>
<dbReference type="InterPro" id="IPR029058">
    <property type="entry name" value="AB_hydrolase_fold"/>
</dbReference>
<evidence type="ECO:0000256" key="3">
    <source>
        <dbReference type="ARBA" id="ARBA00022946"/>
    </source>
</evidence>
<dbReference type="PANTHER" id="PTHR16138:SF7">
    <property type="entry name" value="PALMITOYL-PROTEIN THIOESTERASE ABHD10, MITOCHONDRIAL"/>
    <property type="match status" value="1"/>
</dbReference>
<dbReference type="EC" id="3.1.1.93" evidence="4"/>
<dbReference type="PANTHER" id="PTHR16138">
    <property type="entry name" value="MYCOPHENOLIC ACID ACYL-GLUCURONIDE ESTERASE, MITOCHONDRIAL"/>
    <property type="match status" value="1"/>
</dbReference>
<dbReference type="Pfam" id="PF12697">
    <property type="entry name" value="Abhydrolase_6"/>
    <property type="match status" value="1"/>
</dbReference>
<keyword evidence="2 13" id="KW-0378">Hydrolase</keyword>
<dbReference type="GO" id="GO:0016787">
    <property type="term" value="F:hydrolase activity"/>
    <property type="evidence" value="ECO:0007669"/>
    <property type="project" value="UniProtKB-KW"/>
</dbReference>
<evidence type="ECO:0000313" key="13">
    <source>
        <dbReference type="EMBL" id="MEI5617704.1"/>
    </source>
</evidence>
<comment type="catalytic activity">
    <reaction evidence="10">
        <text>S-hexadecanoyl-L-cysteinyl-[protein] + H2O = L-cysteinyl-[protein] + hexadecanoate + H(+)</text>
        <dbReference type="Rhea" id="RHEA:19233"/>
        <dbReference type="Rhea" id="RHEA-COMP:10131"/>
        <dbReference type="Rhea" id="RHEA-COMP:11032"/>
        <dbReference type="ChEBI" id="CHEBI:7896"/>
        <dbReference type="ChEBI" id="CHEBI:15377"/>
        <dbReference type="ChEBI" id="CHEBI:15378"/>
        <dbReference type="ChEBI" id="CHEBI:29950"/>
        <dbReference type="ChEBI" id="CHEBI:74151"/>
        <dbReference type="EC" id="3.1.2.22"/>
    </reaction>
    <physiologicalReaction direction="left-to-right" evidence="10">
        <dbReference type="Rhea" id="RHEA:19234"/>
    </physiologicalReaction>
</comment>
<dbReference type="Gene3D" id="3.40.50.1820">
    <property type="entry name" value="alpha/beta hydrolase"/>
    <property type="match status" value="1"/>
</dbReference>
<reference evidence="13 14" key="1">
    <citation type="submission" date="2024-03" db="EMBL/GenBank/DDBJ databases">
        <title>First Report of Pectobacterium brasiliscabiei causing potato scab in china.</title>
        <authorList>
            <person name="Handique U."/>
        </authorList>
    </citation>
    <scope>NUCLEOTIDE SEQUENCE [LARGE SCALE GENOMIC DNA]</scope>
    <source>
        <strain evidence="13 14">ZRIMU1503</strain>
    </source>
</reference>
<evidence type="ECO:0000256" key="5">
    <source>
        <dbReference type="ARBA" id="ARBA00039314"/>
    </source>
</evidence>
<keyword evidence="3" id="KW-0809">Transit peptide</keyword>
<evidence type="ECO:0000313" key="14">
    <source>
        <dbReference type="Proteomes" id="UP001365781"/>
    </source>
</evidence>
<gene>
    <name evidence="13" type="ORF">WB403_52330</name>
</gene>
<comment type="caution">
    <text evidence="13">The sequence shown here is derived from an EMBL/GenBank/DDBJ whole genome shotgun (WGS) entry which is preliminary data.</text>
</comment>
<dbReference type="EC" id="3.1.2.22" evidence="1"/>
<evidence type="ECO:0000256" key="9">
    <source>
        <dbReference type="ARBA" id="ARBA00046047"/>
    </source>
</evidence>
<evidence type="ECO:0000256" key="11">
    <source>
        <dbReference type="ARBA" id="ARBA00047972"/>
    </source>
</evidence>
<name>A0ABU8GXA5_9ACTN</name>
<dbReference type="InterPro" id="IPR052382">
    <property type="entry name" value="ABHD10_acyl-thioesterase"/>
</dbReference>
<accession>A0ABU8GXA5</accession>
<dbReference type="Proteomes" id="UP001365781">
    <property type="component" value="Unassembled WGS sequence"/>
</dbReference>
<dbReference type="EMBL" id="JBBAYM010000984">
    <property type="protein sequence ID" value="MEI5617704.1"/>
    <property type="molecule type" value="Genomic_DNA"/>
</dbReference>
<evidence type="ECO:0000256" key="1">
    <source>
        <dbReference type="ARBA" id="ARBA00012423"/>
    </source>
</evidence>
<sequence>MALDDWARDHGRAMLRFDYSGHGESGGDFADGTIGRWLEESLAVFERFCEGPQILIGSSMGGWMALLLAR</sequence>
<proteinExistence type="predicted"/>
<dbReference type="SUPFAM" id="SSF53474">
    <property type="entry name" value="alpha/beta-Hydrolases"/>
    <property type="match status" value="1"/>
</dbReference>